<evidence type="ECO:0000313" key="4">
    <source>
        <dbReference type="EMBL" id="MFC1850014.1"/>
    </source>
</evidence>
<keyword evidence="5" id="KW-1185">Reference proteome</keyword>
<dbReference type="EMBL" id="JBHPBY010000071">
    <property type="protein sequence ID" value="MFC1850014.1"/>
    <property type="molecule type" value="Genomic_DNA"/>
</dbReference>
<dbReference type="PANTHER" id="PTHR44591">
    <property type="entry name" value="STRESS RESPONSE REGULATOR PROTEIN 1"/>
    <property type="match status" value="1"/>
</dbReference>
<evidence type="ECO:0000256" key="2">
    <source>
        <dbReference type="PROSITE-ProRule" id="PRU00169"/>
    </source>
</evidence>
<reference evidence="4 5" key="1">
    <citation type="submission" date="2024-09" db="EMBL/GenBank/DDBJ databases">
        <title>Laminarin stimulates single cell rates of sulfate reduction while oxygen inhibits transcriptomic activity in coastal marine sediment.</title>
        <authorList>
            <person name="Lindsay M."/>
            <person name="Orcutt B."/>
            <person name="Emerson D."/>
            <person name="Stepanauskas R."/>
            <person name="D'Angelo T."/>
        </authorList>
    </citation>
    <scope>NUCLEOTIDE SEQUENCE [LARGE SCALE GENOMIC DNA]</scope>
    <source>
        <strain evidence="4">SAG AM-311-K15</strain>
    </source>
</reference>
<evidence type="ECO:0000259" key="3">
    <source>
        <dbReference type="PROSITE" id="PS50110"/>
    </source>
</evidence>
<name>A0ABV6YUZ4_UNCC1</name>
<organism evidence="4 5">
    <name type="scientific">candidate division CSSED10-310 bacterium</name>
    <dbReference type="NCBI Taxonomy" id="2855610"/>
    <lineage>
        <taxon>Bacteria</taxon>
        <taxon>Bacteria division CSSED10-310</taxon>
    </lineage>
</organism>
<proteinExistence type="predicted"/>
<feature type="domain" description="Response regulatory" evidence="3">
    <location>
        <begin position="9"/>
        <end position="123"/>
    </location>
</feature>
<dbReference type="PROSITE" id="PS50110">
    <property type="entry name" value="RESPONSE_REGULATORY"/>
    <property type="match status" value="1"/>
</dbReference>
<dbReference type="Gene3D" id="3.40.50.2300">
    <property type="match status" value="1"/>
</dbReference>
<dbReference type="PANTHER" id="PTHR44591:SF19">
    <property type="entry name" value="TWO-COMPONENT RESPONSE REGULATOR-RELATED"/>
    <property type="match status" value="1"/>
</dbReference>
<keyword evidence="1 2" id="KW-0597">Phosphoprotein</keyword>
<dbReference type="InterPro" id="IPR001789">
    <property type="entry name" value="Sig_transdc_resp-reg_receiver"/>
</dbReference>
<dbReference type="SMART" id="SM00448">
    <property type="entry name" value="REC"/>
    <property type="match status" value="1"/>
</dbReference>
<dbReference type="Proteomes" id="UP001594351">
    <property type="component" value="Unassembled WGS sequence"/>
</dbReference>
<gene>
    <name evidence="4" type="ORF">ACFL27_07475</name>
</gene>
<protein>
    <submittedName>
        <fullName evidence="4">Response regulator</fullName>
    </submittedName>
</protein>
<feature type="modified residue" description="4-aspartylphosphate" evidence="2">
    <location>
        <position position="58"/>
    </location>
</feature>
<evidence type="ECO:0000313" key="5">
    <source>
        <dbReference type="Proteomes" id="UP001594351"/>
    </source>
</evidence>
<dbReference type="InterPro" id="IPR050595">
    <property type="entry name" value="Bact_response_regulator"/>
</dbReference>
<comment type="caution">
    <text evidence="4">The sequence shown here is derived from an EMBL/GenBank/DDBJ whole genome shotgun (WGS) entry which is preliminary data.</text>
</comment>
<sequence>MKNNRSEAAILIIDDEELIRASLRLILEKQGYEVKTAKDALSGLELLHHHPFKAVLLDIRMPGKDGCIMLKEIRQAFPEIRVILITGYGNHAVEDACRSHGAFNFLHKPVKIDELLQKIKQATH</sequence>
<evidence type="ECO:0000256" key="1">
    <source>
        <dbReference type="ARBA" id="ARBA00022553"/>
    </source>
</evidence>
<accession>A0ABV6YUZ4</accession>
<dbReference type="SUPFAM" id="SSF52172">
    <property type="entry name" value="CheY-like"/>
    <property type="match status" value="1"/>
</dbReference>
<dbReference type="Pfam" id="PF00072">
    <property type="entry name" value="Response_reg"/>
    <property type="match status" value="1"/>
</dbReference>
<dbReference type="InterPro" id="IPR011006">
    <property type="entry name" value="CheY-like_superfamily"/>
</dbReference>